<reference evidence="2 3" key="1">
    <citation type="submission" date="2013-09" db="EMBL/GenBank/DDBJ databases">
        <title>Genome sequencing of Phaeobacter antarcticus sp. nov. SM1211.</title>
        <authorList>
            <person name="Zhang X.-Y."/>
            <person name="Liu C."/>
            <person name="Chen X.-L."/>
            <person name="Xie B.-B."/>
            <person name="Qin Q.-L."/>
            <person name="Rong J.-C."/>
            <person name="Zhang Y.-Z."/>
        </authorList>
    </citation>
    <scope>NUCLEOTIDE SEQUENCE [LARGE SCALE GENOMIC DNA]</scope>
    <source>
        <strain evidence="2 3">SM1211</strain>
    </source>
</reference>
<dbReference type="RefSeq" id="WP_099912712.1">
    <property type="nucleotide sequence ID" value="NZ_AWWI01000137.1"/>
</dbReference>
<sequence length="199" mass="21866">MTYASEDIAATLKEARENKGLSQRELSARSGVPQSHISKIESSAVDLRLSSLASLAHALDLELALIPRKAAPAVRSIARSTSSHNAHGHSDALRELTRAQRAFAALPEALQESSVAHNLQKQLTEMNNFRNILQETDAVRQIRKTLEAIENAGGLKQLEKVAKDAQRLRNMLAHNVPTFRPEITQSRPAYSLDEEDSDG</sequence>
<dbReference type="GO" id="GO:0003677">
    <property type="term" value="F:DNA binding"/>
    <property type="evidence" value="ECO:0007669"/>
    <property type="project" value="InterPro"/>
</dbReference>
<dbReference type="AlphaFoldDB" id="A0A2G8R9C8"/>
<dbReference type="Gene3D" id="1.10.260.40">
    <property type="entry name" value="lambda repressor-like DNA-binding domains"/>
    <property type="match status" value="1"/>
</dbReference>
<keyword evidence="3" id="KW-1185">Reference proteome</keyword>
<dbReference type="SUPFAM" id="SSF47413">
    <property type="entry name" value="lambda repressor-like DNA-binding domains"/>
    <property type="match status" value="1"/>
</dbReference>
<dbReference type="Proteomes" id="UP000231259">
    <property type="component" value="Unassembled WGS sequence"/>
</dbReference>
<dbReference type="EMBL" id="AWWI01000137">
    <property type="protein sequence ID" value="PIL18147.1"/>
    <property type="molecule type" value="Genomic_DNA"/>
</dbReference>
<dbReference type="CDD" id="cd00093">
    <property type="entry name" value="HTH_XRE"/>
    <property type="match status" value="1"/>
</dbReference>
<dbReference type="InterPro" id="IPR001387">
    <property type="entry name" value="Cro/C1-type_HTH"/>
</dbReference>
<organism evidence="2 3">
    <name type="scientific">Puniceibacterium antarcticum</name>
    <dbReference type="NCBI Taxonomy" id="1206336"/>
    <lineage>
        <taxon>Bacteria</taxon>
        <taxon>Pseudomonadati</taxon>
        <taxon>Pseudomonadota</taxon>
        <taxon>Alphaproteobacteria</taxon>
        <taxon>Rhodobacterales</taxon>
        <taxon>Paracoccaceae</taxon>
        <taxon>Puniceibacterium</taxon>
    </lineage>
</organism>
<evidence type="ECO:0000259" key="1">
    <source>
        <dbReference type="PROSITE" id="PS50943"/>
    </source>
</evidence>
<evidence type="ECO:0000313" key="2">
    <source>
        <dbReference type="EMBL" id="PIL18147.1"/>
    </source>
</evidence>
<protein>
    <recommendedName>
        <fullName evidence="1">HTH cro/C1-type domain-containing protein</fullName>
    </recommendedName>
</protein>
<accession>A0A2G8R9C8</accession>
<dbReference type="SMART" id="SM00530">
    <property type="entry name" value="HTH_XRE"/>
    <property type="match status" value="1"/>
</dbReference>
<dbReference type="Pfam" id="PF01381">
    <property type="entry name" value="HTH_3"/>
    <property type="match status" value="1"/>
</dbReference>
<feature type="domain" description="HTH cro/C1-type" evidence="1">
    <location>
        <begin position="12"/>
        <end position="66"/>
    </location>
</feature>
<proteinExistence type="predicted"/>
<gene>
    <name evidence="2" type="ORF">P775_21285</name>
</gene>
<evidence type="ECO:0000313" key="3">
    <source>
        <dbReference type="Proteomes" id="UP000231259"/>
    </source>
</evidence>
<dbReference type="OrthoDB" id="6386497at2"/>
<dbReference type="PROSITE" id="PS50943">
    <property type="entry name" value="HTH_CROC1"/>
    <property type="match status" value="1"/>
</dbReference>
<name>A0A2G8R9C8_9RHOB</name>
<dbReference type="InterPro" id="IPR010982">
    <property type="entry name" value="Lambda_DNA-bd_dom_sf"/>
</dbReference>
<comment type="caution">
    <text evidence="2">The sequence shown here is derived from an EMBL/GenBank/DDBJ whole genome shotgun (WGS) entry which is preliminary data.</text>
</comment>